<reference evidence="1 2" key="1">
    <citation type="submission" date="2018-05" db="EMBL/GenBank/DDBJ databases">
        <title>Genomic Encyclopedia of Type Strains, Phase IV (KMG-IV): sequencing the most valuable type-strain genomes for metagenomic binning, comparative biology and taxonomic classification.</title>
        <authorList>
            <person name="Goeker M."/>
        </authorList>
    </citation>
    <scope>NUCLEOTIDE SEQUENCE [LARGE SCALE GENOMIC DNA]</scope>
    <source>
        <strain evidence="1 2">DSM 18773</strain>
    </source>
</reference>
<dbReference type="RefSeq" id="WP_109691173.1">
    <property type="nucleotide sequence ID" value="NZ_QGGL01000024.1"/>
</dbReference>
<dbReference type="EMBL" id="QGGL01000024">
    <property type="protein sequence ID" value="PWK05304.1"/>
    <property type="molecule type" value="Genomic_DNA"/>
</dbReference>
<dbReference type="AlphaFoldDB" id="A0A316D3I9"/>
<organism evidence="1 2">
    <name type="scientific">Tumebacillus permanentifrigoris</name>
    <dbReference type="NCBI Taxonomy" id="378543"/>
    <lineage>
        <taxon>Bacteria</taxon>
        <taxon>Bacillati</taxon>
        <taxon>Bacillota</taxon>
        <taxon>Bacilli</taxon>
        <taxon>Bacillales</taxon>
        <taxon>Alicyclobacillaceae</taxon>
        <taxon>Tumebacillus</taxon>
    </lineage>
</organism>
<gene>
    <name evidence="1" type="ORF">C7459_12453</name>
</gene>
<dbReference type="Proteomes" id="UP000245634">
    <property type="component" value="Unassembled WGS sequence"/>
</dbReference>
<dbReference type="OrthoDB" id="1954318at2"/>
<comment type="caution">
    <text evidence="1">The sequence shown here is derived from an EMBL/GenBank/DDBJ whole genome shotgun (WGS) entry which is preliminary data.</text>
</comment>
<protein>
    <submittedName>
        <fullName evidence="1">Uncharacterized protein</fullName>
    </submittedName>
</protein>
<keyword evidence="2" id="KW-1185">Reference proteome</keyword>
<sequence>MDFRIEWNEQLERELERAAKEVVKEGADIVLADCNPPVKSGKLKDSGHVEVWPDKARAPAGASVVYDAPHAHLVHELPGGHHLENGEDKWVEKAATRKRNEVLRLFESKMMGVLNENG</sequence>
<evidence type="ECO:0000313" key="2">
    <source>
        <dbReference type="Proteomes" id="UP000245634"/>
    </source>
</evidence>
<proteinExistence type="predicted"/>
<name>A0A316D3I9_9BACL</name>
<evidence type="ECO:0000313" key="1">
    <source>
        <dbReference type="EMBL" id="PWK05304.1"/>
    </source>
</evidence>
<accession>A0A316D3I9</accession>